<dbReference type="Proteomes" id="UP000249464">
    <property type="component" value="Unassembled WGS sequence"/>
</dbReference>
<gene>
    <name evidence="1" type="primary">BQ5605_C003g02413</name>
    <name evidence="1" type="ORF">BQ5605_C003G02413</name>
</gene>
<proteinExistence type="predicted"/>
<evidence type="ECO:0000313" key="1">
    <source>
        <dbReference type="EMBL" id="SGY40712.1"/>
    </source>
</evidence>
<sequence length="357" mass="39112">MFGSATDQSIVQLDRVTALAAPMPQINVASTKAILGPFFGNINAGNWSLAKEQLEMALESDEHLVPLQTVTPLPTMLTSHAFTKDSVLDAVGWYNHQQSHHQAKAKQAATIKSAKAHLMMCVGQATYDTVKDLPAHQQWVKFKSVFAATSSTVDRSARLVELVTMPQFVIGDDFEAWLATFRATVNAINNAVKHAQPSTAPCGCDPDPLHPMIVRDWLCNLMPEAYAPTINALGDDVDIGKLDGPGPRDPPAKCTGHTGPHLDARKLHNIAKWPPGVSKRGRLGLFPTQCFLCYKDGHLATACTVPDHLRIKSKVTILVTQETLGREETKPASLFSSRLALHRIRCVLRVFMPQYVK</sequence>
<protein>
    <submittedName>
        <fullName evidence="1">BQ5605_C003g02413 protein</fullName>
    </submittedName>
</protein>
<accession>A0A2X0M5M1</accession>
<dbReference type="AlphaFoldDB" id="A0A2X0M5M1"/>
<keyword evidence="2" id="KW-1185">Reference proteome</keyword>
<evidence type="ECO:0000313" key="2">
    <source>
        <dbReference type="Proteomes" id="UP000249464"/>
    </source>
</evidence>
<dbReference type="EMBL" id="FQNC01000042">
    <property type="protein sequence ID" value="SGY40712.1"/>
    <property type="molecule type" value="Genomic_DNA"/>
</dbReference>
<organism evidence="1 2">
    <name type="scientific">Microbotryum silenes-dioicae</name>
    <dbReference type="NCBI Taxonomy" id="796604"/>
    <lineage>
        <taxon>Eukaryota</taxon>
        <taxon>Fungi</taxon>
        <taxon>Dikarya</taxon>
        <taxon>Basidiomycota</taxon>
        <taxon>Pucciniomycotina</taxon>
        <taxon>Microbotryomycetes</taxon>
        <taxon>Microbotryales</taxon>
        <taxon>Microbotryaceae</taxon>
        <taxon>Microbotryum</taxon>
    </lineage>
</organism>
<name>A0A2X0M5M1_9BASI</name>
<reference evidence="1 2" key="1">
    <citation type="submission" date="2016-11" db="EMBL/GenBank/DDBJ databases">
        <authorList>
            <person name="Jaros S."/>
            <person name="Januszkiewicz K."/>
            <person name="Wedrychowicz H."/>
        </authorList>
    </citation>
    <scope>NUCLEOTIDE SEQUENCE [LARGE SCALE GENOMIC DNA]</scope>
</reference>